<evidence type="ECO:0000259" key="8">
    <source>
        <dbReference type="SMART" id="SM00919"/>
    </source>
</evidence>
<feature type="binding site" evidence="6">
    <location>
        <position position="309"/>
    </location>
    <ligand>
        <name>a divalent metal cation</name>
        <dbReference type="ChEBI" id="CHEBI:60240"/>
    </ligand>
</feature>
<dbReference type="SMART" id="SM00919">
    <property type="entry name" value="Malic_M"/>
    <property type="match status" value="1"/>
</dbReference>
<dbReference type="FunFam" id="3.40.50.10380:FF:000004">
    <property type="entry name" value="Malic enzyme"/>
    <property type="match status" value="1"/>
</dbReference>
<feature type="binding site" evidence="6">
    <location>
        <position position="286"/>
    </location>
    <ligand>
        <name>a divalent metal cation</name>
        <dbReference type="ChEBI" id="CHEBI:60240"/>
    </ligand>
</feature>
<dbReference type="STRING" id="7209.A0A1I7VZG0"/>
<dbReference type="InterPro" id="IPR046346">
    <property type="entry name" value="Aminoacid_DH-like_N_sf"/>
</dbReference>
<keyword evidence="7" id="KW-0560">Oxidoreductase</keyword>
<dbReference type="SUPFAM" id="SSF53223">
    <property type="entry name" value="Aminoacid dehydrogenase-like, N-terminal domain"/>
    <property type="match status" value="1"/>
</dbReference>
<proteinExistence type="inferred from homology"/>
<dbReference type="InterPro" id="IPR012301">
    <property type="entry name" value="Malic_N_dom"/>
</dbReference>
<evidence type="ECO:0000256" key="6">
    <source>
        <dbReference type="PIRSR" id="PIRSR000106-3"/>
    </source>
</evidence>
<dbReference type="GO" id="GO:0005739">
    <property type="term" value="C:mitochondrion"/>
    <property type="evidence" value="ECO:0007669"/>
    <property type="project" value="TreeGrafter"/>
</dbReference>
<dbReference type="GO" id="GO:0006108">
    <property type="term" value="P:malate metabolic process"/>
    <property type="evidence" value="ECO:0007669"/>
    <property type="project" value="TreeGrafter"/>
</dbReference>
<dbReference type="PIRSF" id="PIRSF000106">
    <property type="entry name" value="ME"/>
    <property type="match status" value="1"/>
</dbReference>
<dbReference type="InterPro" id="IPR001891">
    <property type="entry name" value="Malic_OxRdtase"/>
</dbReference>
<reference evidence="10" key="1">
    <citation type="submission" date="2012-04" db="EMBL/GenBank/DDBJ databases">
        <title>The Genome Sequence of Loa loa.</title>
        <authorList>
            <consortium name="The Broad Institute Genome Sequencing Platform"/>
            <consortium name="Broad Institute Genome Sequencing Center for Infectious Disease"/>
            <person name="Nutman T.B."/>
            <person name="Fink D.L."/>
            <person name="Russ C."/>
            <person name="Young S."/>
            <person name="Zeng Q."/>
            <person name="Gargeya S."/>
            <person name="Alvarado L."/>
            <person name="Berlin A."/>
            <person name="Chapman S.B."/>
            <person name="Chen Z."/>
            <person name="Freedman E."/>
            <person name="Gellesch M."/>
            <person name="Goldberg J."/>
            <person name="Griggs A."/>
            <person name="Gujja S."/>
            <person name="Heilman E.R."/>
            <person name="Heiman D."/>
            <person name="Howarth C."/>
            <person name="Mehta T."/>
            <person name="Neiman D."/>
            <person name="Pearson M."/>
            <person name="Roberts A."/>
            <person name="Saif S."/>
            <person name="Shea T."/>
            <person name="Shenoy N."/>
            <person name="Sisk P."/>
            <person name="Stolte C."/>
            <person name="Sykes S."/>
            <person name="White J."/>
            <person name="Yandava C."/>
            <person name="Haas B."/>
            <person name="Henn M.R."/>
            <person name="Nusbaum C."/>
            <person name="Birren B."/>
        </authorList>
    </citation>
    <scope>NUCLEOTIDE SEQUENCE [LARGE SCALE GENOMIC DNA]</scope>
</reference>
<accession>A0A1I7VZG0</accession>
<dbReference type="Pfam" id="PF03949">
    <property type="entry name" value="Malic_M"/>
    <property type="match status" value="2"/>
</dbReference>
<dbReference type="GO" id="GO:0046872">
    <property type="term" value="F:metal ion binding"/>
    <property type="evidence" value="ECO:0007669"/>
    <property type="project" value="UniProtKB-KW"/>
</dbReference>
<dbReference type="Gene3D" id="3.40.50.720">
    <property type="entry name" value="NAD(P)-binding Rossmann-like Domain"/>
    <property type="match status" value="1"/>
</dbReference>
<dbReference type="NCBIfam" id="NF010052">
    <property type="entry name" value="PRK13529.1"/>
    <property type="match status" value="1"/>
</dbReference>
<dbReference type="PROSITE" id="PS00331">
    <property type="entry name" value="MALIC_ENZYMES"/>
    <property type="match status" value="1"/>
</dbReference>
<dbReference type="PANTHER" id="PTHR23406:SF90">
    <property type="entry name" value="MALIC ENZYME-RELATED"/>
    <property type="match status" value="1"/>
</dbReference>
<dbReference type="InterPro" id="IPR012302">
    <property type="entry name" value="Malic_NAD-bd"/>
</dbReference>
<dbReference type="Proteomes" id="UP000095285">
    <property type="component" value="Unassembled WGS sequence"/>
</dbReference>
<feature type="domain" description="Malic enzyme NAD-binding" evidence="8">
    <location>
        <begin position="310"/>
        <end position="587"/>
    </location>
</feature>
<evidence type="ECO:0000259" key="9">
    <source>
        <dbReference type="SMART" id="SM01274"/>
    </source>
</evidence>
<comment type="cofactor">
    <cofactor evidence="6">
        <name>Mg(2+)</name>
        <dbReference type="ChEBI" id="CHEBI:18420"/>
    </cofactor>
    <cofactor evidence="6">
        <name>Mn(2+)</name>
        <dbReference type="ChEBI" id="CHEBI:29035"/>
    </cofactor>
    <text evidence="6">Divalent metal cations. Prefers magnesium or manganese.</text>
</comment>
<name>A0A1I7VZG0_LOALO</name>
<evidence type="ECO:0000256" key="5">
    <source>
        <dbReference type="PIRSR" id="PIRSR000106-2"/>
    </source>
</evidence>
<evidence type="ECO:0000256" key="3">
    <source>
        <dbReference type="ARBA" id="ARBA00022723"/>
    </source>
</evidence>
<feature type="domain" description="Malic enzyme N-terminal" evidence="9">
    <location>
        <begin position="117"/>
        <end position="300"/>
    </location>
</feature>
<dbReference type="CDD" id="cd05312">
    <property type="entry name" value="NAD_bind_1_malic_enz"/>
    <property type="match status" value="1"/>
</dbReference>
<dbReference type="InterPro" id="IPR037062">
    <property type="entry name" value="Malic_N_dom_sf"/>
</dbReference>
<dbReference type="eggNOG" id="KOG1257">
    <property type="taxonomic scope" value="Eukaryota"/>
</dbReference>
<evidence type="ECO:0000256" key="7">
    <source>
        <dbReference type="RuleBase" id="RU003426"/>
    </source>
</evidence>
<feature type="active site" description="Proton acceptor" evidence="4">
    <location>
        <position position="213"/>
    </location>
</feature>
<organism evidence="10 11">
    <name type="scientific">Loa loa</name>
    <name type="common">Eye worm</name>
    <name type="synonym">Filaria loa</name>
    <dbReference type="NCBI Taxonomy" id="7209"/>
    <lineage>
        <taxon>Eukaryota</taxon>
        <taxon>Metazoa</taxon>
        <taxon>Ecdysozoa</taxon>
        <taxon>Nematoda</taxon>
        <taxon>Chromadorea</taxon>
        <taxon>Rhabditida</taxon>
        <taxon>Spirurina</taxon>
        <taxon>Spiruromorpha</taxon>
        <taxon>Filarioidea</taxon>
        <taxon>Onchocercidae</taxon>
        <taxon>Loa</taxon>
    </lineage>
</organism>
<dbReference type="GO" id="GO:0004473">
    <property type="term" value="F:malate dehydrogenase (decarboxylating) (NADP+) activity"/>
    <property type="evidence" value="ECO:0007669"/>
    <property type="project" value="TreeGrafter"/>
</dbReference>
<comment type="cofactor">
    <cofactor evidence="1">
        <name>Mn(2+)</name>
        <dbReference type="ChEBI" id="CHEBI:29035"/>
    </cofactor>
</comment>
<dbReference type="PRINTS" id="PR00072">
    <property type="entry name" value="MALOXRDTASE"/>
</dbReference>
<dbReference type="AlphaFoldDB" id="A0A1I7VZG0"/>
<dbReference type="SMART" id="SM01274">
    <property type="entry name" value="malic"/>
    <property type="match status" value="1"/>
</dbReference>
<dbReference type="Gene3D" id="3.40.50.10380">
    <property type="entry name" value="Malic enzyme, N-terminal domain"/>
    <property type="match status" value="1"/>
</dbReference>
<sequence length="643" mass="72820">MTAIKDKMEANNPELEELPEMEQLRRHEVVDPTCRGANLLRIPQYNKVSFIPTDFVIKCKYICQGMAFSLSERQHLGIHGLLPAAFETEELQVYRVISQLRAENDNLKKYIILDNLQDQNEKLYYRTVIEHIQELLPIVYTPTVGLACQKFGYIFRRPKGIYITINDNSVSKIYQILSNWPEHDVRAIVVTDGERILGLGDLGAYGMGIPIGKLALYVALGGVKPKWCLPVLLDCGTDREELLKDPFYIGLRRKRIRGAEYDLLIDNFLRACVKRFGQKTLIQFEDFANINAGRLLAKYRNKYATFNDDIQGTASIVIAGLLSCGNILQKKMNEQIFLFLGAGAAATGIADMCVLEMQHEGMSAKDAYERIFLINSKGLITVNSPIVKPEHQKYAKEMPHITDLLEIIDKVRPTGIIGVSTVHGAFSEQIIRKMAELNERPIIFALSNPTSKSECTAEEAIRYTKASIFIFKNGDQSIVLRKLLFLKLRRKGKVLFASGSPFPEVIYDGKRYKPGQGNNSYIFPGVGLGIVLFEVRNIVEEIFLIAARKVSSSVTERDISFGRIYPSLRRIREISAAIALEIGEYSYQHGIAGLYPKPENMEQYIQSQIYSVQYDELICKQYSWPIEDTKRNIPVPSTEESSN</sequence>
<evidence type="ECO:0000313" key="11">
    <source>
        <dbReference type="WBParaSite" id="EN70_7978"/>
    </source>
</evidence>
<keyword evidence="3 6" id="KW-0479">Metal-binding</keyword>
<dbReference type="WBParaSite" id="EN70_7978">
    <property type="protein sequence ID" value="EN70_7978"/>
    <property type="gene ID" value="EN70_7978"/>
</dbReference>
<evidence type="ECO:0000313" key="10">
    <source>
        <dbReference type="Proteomes" id="UP000095285"/>
    </source>
</evidence>
<dbReference type="Pfam" id="PF00390">
    <property type="entry name" value="malic"/>
    <property type="match status" value="1"/>
</dbReference>
<dbReference type="SUPFAM" id="SSF51735">
    <property type="entry name" value="NAD(P)-binding Rossmann-fold domains"/>
    <property type="match status" value="1"/>
</dbReference>
<dbReference type="InterPro" id="IPR036291">
    <property type="entry name" value="NAD(P)-bd_dom_sf"/>
</dbReference>
<feature type="binding site" evidence="5">
    <location>
        <position position="518"/>
    </location>
    <ligand>
        <name>(S)-malate</name>
        <dbReference type="ChEBI" id="CHEBI:15589"/>
    </ligand>
</feature>
<feature type="binding site" evidence="6">
    <location>
        <position position="285"/>
    </location>
    <ligand>
        <name>a divalent metal cation</name>
        <dbReference type="ChEBI" id="CHEBI:60240"/>
    </ligand>
</feature>
<evidence type="ECO:0000256" key="4">
    <source>
        <dbReference type="PIRSR" id="PIRSR000106-1"/>
    </source>
</evidence>
<feature type="active site" description="Proton donor" evidence="4">
    <location>
        <position position="140"/>
    </location>
</feature>
<reference evidence="11" key="2">
    <citation type="submission" date="2016-11" db="UniProtKB">
        <authorList>
            <consortium name="WormBaseParasite"/>
        </authorList>
    </citation>
    <scope>IDENTIFICATION</scope>
</reference>
<dbReference type="PANTHER" id="PTHR23406">
    <property type="entry name" value="MALIC ENZYME-RELATED"/>
    <property type="match status" value="1"/>
</dbReference>
<feature type="binding site" evidence="5">
    <location>
        <position position="195"/>
    </location>
    <ligand>
        <name>(S)-malate</name>
        <dbReference type="ChEBI" id="CHEBI:15589"/>
    </ligand>
</feature>
<feature type="binding site" evidence="5">
    <location>
        <position position="448"/>
    </location>
    <ligand>
        <name>(S)-malate</name>
        <dbReference type="ChEBI" id="CHEBI:15589"/>
    </ligand>
</feature>
<dbReference type="GO" id="GO:0051287">
    <property type="term" value="F:NAD binding"/>
    <property type="evidence" value="ECO:0007669"/>
    <property type="project" value="InterPro"/>
</dbReference>
<protein>
    <recommendedName>
        <fullName evidence="7">Malic enzyme</fullName>
    </recommendedName>
</protein>
<evidence type="ECO:0000256" key="2">
    <source>
        <dbReference type="ARBA" id="ARBA00008785"/>
    </source>
</evidence>
<evidence type="ECO:0000256" key="1">
    <source>
        <dbReference type="ARBA" id="ARBA00001936"/>
    </source>
</evidence>
<comment type="similarity">
    <text evidence="2 7">Belongs to the malic enzymes family.</text>
</comment>
<dbReference type="InterPro" id="IPR015884">
    <property type="entry name" value="Malic_enzyme_CS"/>
</dbReference>
<keyword evidence="10" id="KW-1185">Reference proteome</keyword>